<dbReference type="AlphaFoldDB" id="A0AAN7P904"/>
<protein>
    <recommendedName>
        <fullName evidence="1">CRAL-TRIO domain-containing protein</fullName>
    </recommendedName>
</protein>
<dbReference type="PANTHER" id="PTHR10174:SF213">
    <property type="entry name" value="CRAL-TRIO DOMAIN-CONTAINING PROTEIN"/>
    <property type="match status" value="1"/>
</dbReference>
<name>A0AAN7P904_9COLE</name>
<evidence type="ECO:0000313" key="2">
    <source>
        <dbReference type="EMBL" id="KAK4878813.1"/>
    </source>
</evidence>
<dbReference type="SUPFAM" id="SSF52087">
    <property type="entry name" value="CRAL/TRIO domain"/>
    <property type="match status" value="1"/>
</dbReference>
<dbReference type="Pfam" id="PF00650">
    <property type="entry name" value="CRAL_TRIO"/>
    <property type="match status" value="1"/>
</dbReference>
<organism evidence="2 3">
    <name type="scientific">Aquatica leii</name>
    <dbReference type="NCBI Taxonomy" id="1421715"/>
    <lineage>
        <taxon>Eukaryota</taxon>
        <taxon>Metazoa</taxon>
        <taxon>Ecdysozoa</taxon>
        <taxon>Arthropoda</taxon>
        <taxon>Hexapoda</taxon>
        <taxon>Insecta</taxon>
        <taxon>Pterygota</taxon>
        <taxon>Neoptera</taxon>
        <taxon>Endopterygota</taxon>
        <taxon>Coleoptera</taxon>
        <taxon>Polyphaga</taxon>
        <taxon>Elateriformia</taxon>
        <taxon>Elateroidea</taxon>
        <taxon>Lampyridae</taxon>
        <taxon>Luciolinae</taxon>
        <taxon>Aquatica</taxon>
    </lineage>
</organism>
<feature type="domain" description="CRAL-TRIO" evidence="1">
    <location>
        <begin position="124"/>
        <end position="243"/>
    </location>
</feature>
<dbReference type="PRINTS" id="PR00180">
    <property type="entry name" value="CRETINALDHBP"/>
</dbReference>
<dbReference type="InterPro" id="IPR036865">
    <property type="entry name" value="CRAL-TRIO_dom_sf"/>
</dbReference>
<dbReference type="PANTHER" id="PTHR10174">
    <property type="entry name" value="ALPHA-TOCOPHEROL TRANSFER PROTEIN-RELATED"/>
    <property type="match status" value="1"/>
</dbReference>
<dbReference type="Proteomes" id="UP001353858">
    <property type="component" value="Unassembled WGS sequence"/>
</dbReference>
<dbReference type="InterPro" id="IPR001251">
    <property type="entry name" value="CRAL-TRIO_dom"/>
</dbReference>
<keyword evidence="3" id="KW-1185">Reference proteome</keyword>
<evidence type="ECO:0000259" key="1">
    <source>
        <dbReference type="PROSITE" id="PS50191"/>
    </source>
</evidence>
<reference evidence="3" key="1">
    <citation type="submission" date="2023-01" db="EMBL/GenBank/DDBJ databases">
        <title>Key to firefly adult light organ development and bioluminescence: homeobox transcription factors regulate luciferase expression and transportation to peroxisome.</title>
        <authorList>
            <person name="Fu X."/>
        </authorList>
    </citation>
    <scope>NUCLEOTIDE SEQUENCE [LARGE SCALE GENOMIC DNA]</scope>
</reference>
<comment type="caution">
    <text evidence="2">The sequence shown here is derived from an EMBL/GenBank/DDBJ whole genome shotgun (WGS) entry which is preliminary data.</text>
</comment>
<dbReference type="GO" id="GO:0016020">
    <property type="term" value="C:membrane"/>
    <property type="evidence" value="ECO:0007669"/>
    <property type="project" value="TreeGrafter"/>
</dbReference>
<sequence>MSLTLGFTVAEVVKKGLTTVEDIEALKEKRKNKRPKLTDEQIAIFLIACSNCQDFTEETIESNIALKNSGSNIFRNRNLKNETLRKVSETLNFSVMPEKYEDSVIFLLSFNDNNYKNYCQESHFKLYFMVIDSIVYDDPPRDGIIIIDAKGYSLMHITTLRLSLLKTYSEYFNSGIPLLIKAIHFINCSHAISCCFNVVRPFIKSEKLQKIHFHNACNNLSETLSIPPKYLPKEYGGELKGIRYYHNNHG</sequence>
<dbReference type="EMBL" id="JARPUR010000004">
    <property type="protein sequence ID" value="KAK4878813.1"/>
    <property type="molecule type" value="Genomic_DNA"/>
</dbReference>
<dbReference type="SMART" id="SM00516">
    <property type="entry name" value="SEC14"/>
    <property type="match status" value="1"/>
</dbReference>
<dbReference type="GO" id="GO:1902936">
    <property type="term" value="F:phosphatidylinositol bisphosphate binding"/>
    <property type="evidence" value="ECO:0007669"/>
    <property type="project" value="TreeGrafter"/>
</dbReference>
<accession>A0AAN7P904</accession>
<dbReference type="CDD" id="cd00170">
    <property type="entry name" value="SEC14"/>
    <property type="match status" value="1"/>
</dbReference>
<dbReference type="PROSITE" id="PS50191">
    <property type="entry name" value="CRAL_TRIO"/>
    <property type="match status" value="1"/>
</dbReference>
<evidence type="ECO:0000313" key="3">
    <source>
        <dbReference type="Proteomes" id="UP001353858"/>
    </source>
</evidence>
<dbReference type="Gene3D" id="3.40.525.10">
    <property type="entry name" value="CRAL-TRIO lipid binding domain"/>
    <property type="match status" value="1"/>
</dbReference>
<gene>
    <name evidence="2" type="ORF">RN001_011319</name>
</gene>
<proteinExistence type="predicted"/>